<dbReference type="InterPro" id="IPR036259">
    <property type="entry name" value="MFS_trans_sf"/>
</dbReference>
<accession>A0A378U974</accession>
<dbReference type="PRINTS" id="PR00455">
    <property type="entry name" value="HTHTETR"/>
</dbReference>
<evidence type="ECO:0000256" key="12">
    <source>
        <dbReference type="SAM" id="Phobius"/>
    </source>
</evidence>
<keyword evidence="8 12" id="KW-0472">Membrane</keyword>
<dbReference type="GO" id="GO:0005886">
    <property type="term" value="C:plasma membrane"/>
    <property type="evidence" value="ECO:0007669"/>
    <property type="project" value="UniProtKB-SubCell"/>
</dbReference>
<dbReference type="CDD" id="cd17369">
    <property type="entry name" value="MFS_ShiA_like"/>
    <property type="match status" value="1"/>
</dbReference>
<reference evidence="15 16" key="1">
    <citation type="submission" date="2018-06" db="EMBL/GenBank/DDBJ databases">
        <authorList>
            <consortium name="Pathogen Informatics"/>
            <person name="Doyle S."/>
        </authorList>
    </citation>
    <scope>NUCLEOTIDE SEQUENCE [LARGE SCALE GENOMIC DNA]</scope>
    <source>
        <strain evidence="15 16">NCTC1542</strain>
    </source>
</reference>
<evidence type="ECO:0000259" key="14">
    <source>
        <dbReference type="PROSITE" id="PS50977"/>
    </source>
</evidence>
<dbReference type="Pfam" id="PF07690">
    <property type="entry name" value="MFS_1"/>
    <property type="match status" value="1"/>
</dbReference>
<dbReference type="Gene3D" id="1.10.10.60">
    <property type="entry name" value="Homeodomain-like"/>
    <property type="match status" value="1"/>
</dbReference>
<dbReference type="Proteomes" id="UP000255389">
    <property type="component" value="Unassembled WGS sequence"/>
</dbReference>
<evidence type="ECO:0000256" key="6">
    <source>
        <dbReference type="ARBA" id="ARBA00023015"/>
    </source>
</evidence>
<dbReference type="InterPro" id="IPR011075">
    <property type="entry name" value="TetR_C"/>
</dbReference>
<dbReference type="InterPro" id="IPR020846">
    <property type="entry name" value="MFS_dom"/>
</dbReference>
<evidence type="ECO:0000256" key="1">
    <source>
        <dbReference type="ARBA" id="ARBA00004651"/>
    </source>
</evidence>
<keyword evidence="4 12" id="KW-0812">Transmembrane</keyword>
<dbReference type="GO" id="GO:0022857">
    <property type="term" value="F:transmembrane transporter activity"/>
    <property type="evidence" value="ECO:0007669"/>
    <property type="project" value="InterPro"/>
</dbReference>
<evidence type="ECO:0000256" key="5">
    <source>
        <dbReference type="ARBA" id="ARBA00022989"/>
    </source>
</evidence>
<feature type="domain" description="HTH tetR-type" evidence="14">
    <location>
        <begin position="20"/>
        <end position="80"/>
    </location>
</feature>
<feature type="region of interest" description="Disordered" evidence="11">
    <location>
        <begin position="188"/>
        <end position="209"/>
    </location>
</feature>
<dbReference type="InterPro" id="IPR011701">
    <property type="entry name" value="MFS"/>
</dbReference>
<dbReference type="PROSITE" id="PS00217">
    <property type="entry name" value="SUGAR_TRANSPORT_2"/>
    <property type="match status" value="1"/>
</dbReference>
<dbReference type="AlphaFoldDB" id="A0A378U974"/>
<evidence type="ECO:0000256" key="9">
    <source>
        <dbReference type="ARBA" id="ARBA00023163"/>
    </source>
</evidence>
<feature type="transmembrane region" description="Helical" evidence="12">
    <location>
        <begin position="508"/>
        <end position="528"/>
    </location>
</feature>
<protein>
    <submittedName>
        <fullName evidence="15">Major facilitator superfamily MFS_1</fullName>
    </submittedName>
</protein>
<dbReference type="Pfam" id="PF00440">
    <property type="entry name" value="TetR_N"/>
    <property type="match status" value="1"/>
</dbReference>
<feature type="transmembrane region" description="Helical" evidence="12">
    <location>
        <begin position="473"/>
        <end position="496"/>
    </location>
</feature>
<dbReference type="EMBL" id="UGQY01000001">
    <property type="protein sequence ID" value="STZ72972.1"/>
    <property type="molecule type" value="Genomic_DNA"/>
</dbReference>
<evidence type="ECO:0000259" key="13">
    <source>
        <dbReference type="PROSITE" id="PS50850"/>
    </source>
</evidence>
<feature type="DNA-binding region" description="H-T-H motif" evidence="10">
    <location>
        <begin position="43"/>
        <end position="62"/>
    </location>
</feature>
<dbReference type="PANTHER" id="PTHR43045">
    <property type="entry name" value="SHIKIMATE TRANSPORTER"/>
    <property type="match status" value="1"/>
</dbReference>
<keyword evidence="6" id="KW-0805">Transcription regulation</keyword>
<keyword evidence="3" id="KW-1003">Cell membrane</keyword>
<proteinExistence type="predicted"/>
<dbReference type="PROSITE" id="PS50977">
    <property type="entry name" value="HTH_TETR_2"/>
    <property type="match status" value="1"/>
</dbReference>
<dbReference type="Pfam" id="PF16859">
    <property type="entry name" value="TetR_C_11"/>
    <property type="match status" value="1"/>
</dbReference>
<dbReference type="Gene3D" id="1.10.357.10">
    <property type="entry name" value="Tetracycline Repressor, domain 2"/>
    <property type="match status" value="1"/>
</dbReference>
<dbReference type="SUPFAM" id="SSF46689">
    <property type="entry name" value="Homeodomain-like"/>
    <property type="match status" value="1"/>
</dbReference>
<evidence type="ECO:0000256" key="7">
    <source>
        <dbReference type="ARBA" id="ARBA00023125"/>
    </source>
</evidence>
<feature type="transmembrane region" description="Helical" evidence="12">
    <location>
        <begin position="384"/>
        <end position="407"/>
    </location>
</feature>
<keyword evidence="9" id="KW-0804">Transcription</keyword>
<name>A0A378U974_MYCFO</name>
<dbReference type="InterPro" id="IPR009057">
    <property type="entry name" value="Homeodomain-like_sf"/>
</dbReference>
<feature type="transmembrane region" description="Helical" evidence="12">
    <location>
        <begin position="419"/>
        <end position="440"/>
    </location>
</feature>
<gene>
    <name evidence="15" type="primary">yhjE_1</name>
    <name evidence="15" type="ORF">NCTC1542_00511</name>
</gene>
<dbReference type="InterPro" id="IPR036271">
    <property type="entry name" value="Tet_transcr_reg_TetR-rel_C_sf"/>
</dbReference>
<evidence type="ECO:0000256" key="8">
    <source>
        <dbReference type="ARBA" id="ARBA00023136"/>
    </source>
</evidence>
<feature type="transmembrane region" description="Helical" evidence="12">
    <location>
        <begin position="319"/>
        <end position="340"/>
    </location>
</feature>
<evidence type="ECO:0000256" key="3">
    <source>
        <dbReference type="ARBA" id="ARBA00022475"/>
    </source>
</evidence>
<dbReference type="Gene3D" id="1.20.1250.20">
    <property type="entry name" value="MFS general substrate transporter like domains"/>
    <property type="match status" value="2"/>
</dbReference>
<evidence type="ECO:0000256" key="11">
    <source>
        <dbReference type="SAM" id="MobiDB-lite"/>
    </source>
</evidence>
<feature type="transmembrane region" description="Helical" evidence="12">
    <location>
        <begin position="633"/>
        <end position="653"/>
    </location>
</feature>
<dbReference type="PROSITE" id="PS50850">
    <property type="entry name" value="MFS"/>
    <property type="match status" value="1"/>
</dbReference>
<dbReference type="SUPFAM" id="SSF103473">
    <property type="entry name" value="MFS general substrate transporter"/>
    <property type="match status" value="1"/>
</dbReference>
<keyword evidence="7 10" id="KW-0238">DNA-binding</keyword>
<dbReference type="InterPro" id="IPR005829">
    <property type="entry name" value="Sugar_transporter_CS"/>
</dbReference>
<dbReference type="PANTHER" id="PTHR43045:SF1">
    <property type="entry name" value="SHIKIMATE TRANSPORTER"/>
    <property type="match status" value="1"/>
</dbReference>
<organism evidence="15 16">
    <name type="scientific">Mycolicibacterium fortuitum</name>
    <name type="common">Mycobacterium fortuitum</name>
    <dbReference type="NCBI Taxonomy" id="1766"/>
    <lineage>
        <taxon>Bacteria</taxon>
        <taxon>Bacillati</taxon>
        <taxon>Actinomycetota</taxon>
        <taxon>Actinomycetes</taxon>
        <taxon>Mycobacteriales</taxon>
        <taxon>Mycobacteriaceae</taxon>
        <taxon>Mycolicibacterium</taxon>
    </lineage>
</organism>
<evidence type="ECO:0000256" key="4">
    <source>
        <dbReference type="ARBA" id="ARBA00022692"/>
    </source>
</evidence>
<evidence type="ECO:0000313" key="15">
    <source>
        <dbReference type="EMBL" id="STZ72972.1"/>
    </source>
</evidence>
<evidence type="ECO:0000256" key="2">
    <source>
        <dbReference type="ARBA" id="ARBA00022448"/>
    </source>
</evidence>
<dbReference type="GO" id="GO:0003677">
    <property type="term" value="F:DNA binding"/>
    <property type="evidence" value="ECO:0007669"/>
    <property type="project" value="UniProtKB-UniRule"/>
</dbReference>
<feature type="transmembrane region" description="Helical" evidence="12">
    <location>
        <begin position="564"/>
        <end position="583"/>
    </location>
</feature>
<comment type="subcellular location">
    <subcellularLocation>
        <location evidence="1">Cell membrane</location>
        <topology evidence="1">Multi-pass membrane protein</topology>
    </subcellularLocation>
</comment>
<evidence type="ECO:0000313" key="16">
    <source>
        <dbReference type="Proteomes" id="UP000255389"/>
    </source>
</evidence>
<sequence>MKAEPSAVGKTAGAGRPRDPRIDAAILQATVDLLVEIGYANLTMAAVAERAQTTKTALYRRWSSKAELVHEAVFPATASGLTAPAGDIAADIRAMIGAARDVFTSPVMRAALPGLVADVVADTDLNSRVMQRFAGTFVTVRARIVDGIVRGEVQPDVDPDRLVELIGGSTMLRMLLWPNVNSTTSGWRRRRPSWCTGPPSSSDARTRLHHGESKSSGWFALRIACADVTLTDPRSTVATNPSARTVALGSAIGTTIEWYDFYLYATAAALVFKPLFFPNISSTAGTLASFATYAAGFGARPLGALVSGHYGDRLGRKTVLVIALVGMGLSTFAIGLLPTYAQVGLIAPALLATLRLLQGLAVGAEWGGAALLSVEHAPPGHRGLFGSFTQLGSPAGMLLSTAVFYVTKTVTGGEAFLAYGWRIPFLLSAVLVVVGLVIRLKLTDAEVFTRVRDRGDVVRLPVLEVLRTQPRNVVITTALRFSQIALFVLLTTYSLTYLQDSSSAGSQVGLTAVLIASAVGLISTPAWAMLSDRVGRRPPYLFGALAGLIALTLFFVAAGTGSHVAIVLAIVFGVNVAHDAMYGPQAAWFGELFDTRLRYSGASLGYQIGAVLSGGFAPLIAAALLVAGGGSPWLIVGYFAVLTVITSTAAYFARETHLDEIGETR</sequence>
<feature type="transmembrane region" description="Helical" evidence="12">
    <location>
        <begin position="604"/>
        <end position="627"/>
    </location>
</feature>
<keyword evidence="2" id="KW-0813">Transport</keyword>
<keyword evidence="5 12" id="KW-1133">Transmembrane helix</keyword>
<feature type="domain" description="Major facilitator superfamily (MFS) profile" evidence="13">
    <location>
        <begin position="246"/>
        <end position="655"/>
    </location>
</feature>
<evidence type="ECO:0000256" key="10">
    <source>
        <dbReference type="PROSITE-ProRule" id="PRU00335"/>
    </source>
</evidence>
<dbReference type="SUPFAM" id="SSF48498">
    <property type="entry name" value="Tetracyclin repressor-like, C-terminal domain"/>
    <property type="match status" value="1"/>
</dbReference>
<feature type="transmembrane region" description="Helical" evidence="12">
    <location>
        <begin position="540"/>
        <end position="558"/>
    </location>
</feature>
<dbReference type="InterPro" id="IPR001647">
    <property type="entry name" value="HTH_TetR"/>
</dbReference>